<reference evidence="9" key="1">
    <citation type="submission" date="2025-08" db="UniProtKB">
        <authorList>
            <consortium name="RefSeq"/>
        </authorList>
    </citation>
    <scope>IDENTIFICATION</scope>
    <source>
        <tissue evidence="9">Whole insect</tissue>
    </source>
</reference>
<keyword evidence="5 8" id="KW-0472">Membrane</keyword>
<dbReference type="GO" id="GO:0030425">
    <property type="term" value="C:dendrite"/>
    <property type="evidence" value="ECO:0007669"/>
    <property type="project" value="TreeGrafter"/>
</dbReference>
<name>A0A6P7EXP4_DIAVI</name>
<dbReference type="GO" id="GO:0007635">
    <property type="term" value="P:chemosensory behavior"/>
    <property type="evidence" value="ECO:0007669"/>
    <property type="project" value="TreeGrafter"/>
</dbReference>
<dbReference type="Pfam" id="PF08395">
    <property type="entry name" value="7tm_7"/>
    <property type="match status" value="1"/>
</dbReference>
<dbReference type="GO" id="GO:0008049">
    <property type="term" value="P:male courtship behavior"/>
    <property type="evidence" value="ECO:0007669"/>
    <property type="project" value="TreeGrafter"/>
</dbReference>
<keyword evidence="2" id="KW-1003">Cell membrane</keyword>
<evidence type="ECO:0000256" key="7">
    <source>
        <dbReference type="ARBA" id="ARBA00023224"/>
    </source>
</evidence>
<accession>A0A6P7EXP4</accession>
<feature type="transmembrane region" description="Helical" evidence="8">
    <location>
        <begin position="6"/>
        <end position="26"/>
    </location>
</feature>
<evidence type="ECO:0000256" key="5">
    <source>
        <dbReference type="ARBA" id="ARBA00023136"/>
    </source>
</evidence>
<dbReference type="AlphaFoldDB" id="A0A6P7EXP4"/>
<dbReference type="RefSeq" id="XP_028127939.1">
    <property type="nucleotide sequence ID" value="XM_028272138.1"/>
</dbReference>
<dbReference type="GO" id="GO:0005886">
    <property type="term" value="C:plasma membrane"/>
    <property type="evidence" value="ECO:0007669"/>
    <property type="project" value="UniProtKB-SubCell"/>
</dbReference>
<feature type="transmembrane region" description="Helical" evidence="8">
    <location>
        <begin position="108"/>
        <end position="132"/>
    </location>
</feature>
<dbReference type="GO" id="GO:0043025">
    <property type="term" value="C:neuronal cell body"/>
    <property type="evidence" value="ECO:0007669"/>
    <property type="project" value="TreeGrafter"/>
</dbReference>
<feature type="transmembrane region" description="Helical" evidence="8">
    <location>
        <begin position="73"/>
        <end position="96"/>
    </location>
</feature>
<organism evidence="9">
    <name type="scientific">Diabrotica virgifera virgifera</name>
    <name type="common">western corn rootworm</name>
    <dbReference type="NCBI Taxonomy" id="50390"/>
    <lineage>
        <taxon>Eukaryota</taxon>
        <taxon>Metazoa</taxon>
        <taxon>Ecdysozoa</taxon>
        <taxon>Arthropoda</taxon>
        <taxon>Hexapoda</taxon>
        <taxon>Insecta</taxon>
        <taxon>Pterygota</taxon>
        <taxon>Neoptera</taxon>
        <taxon>Endopterygota</taxon>
        <taxon>Coleoptera</taxon>
        <taxon>Polyphaga</taxon>
        <taxon>Cucujiformia</taxon>
        <taxon>Chrysomeloidea</taxon>
        <taxon>Chrysomelidae</taxon>
        <taxon>Galerucinae</taxon>
        <taxon>Diabroticina</taxon>
        <taxon>Diabroticites</taxon>
        <taxon>Diabrotica</taxon>
    </lineage>
</organism>
<gene>
    <name evidence="9" type="primary">LOC114324334</name>
</gene>
<dbReference type="GO" id="GO:0007165">
    <property type="term" value="P:signal transduction"/>
    <property type="evidence" value="ECO:0007669"/>
    <property type="project" value="UniProtKB-KW"/>
</dbReference>
<comment type="subcellular location">
    <subcellularLocation>
        <location evidence="1">Cell membrane</location>
        <topology evidence="1">Multi-pass membrane protein</topology>
    </subcellularLocation>
</comment>
<keyword evidence="3 8" id="KW-0812">Transmembrane</keyword>
<proteinExistence type="predicted"/>
<dbReference type="InParanoid" id="A0A6P7EXP4"/>
<evidence type="ECO:0000256" key="3">
    <source>
        <dbReference type="ARBA" id="ARBA00022692"/>
    </source>
</evidence>
<dbReference type="InterPro" id="IPR013604">
    <property type="entry name" value="7TM_chemorcpt"/>
</dbReference>
<evidence type="ECO:0000256" key="4">
    <source>
        <dbReference type="ARBA" id="ARBA00022989"/>
    </source>
</evidence>
<evidence type="ECO:0000256" key="1">
    <source>
        <dbReference type="ARBA" id="ARBA00004651"/>
    </source>
</evidence>
<sequence length="215" mass="24157">MLQFFLSYYMNTVVVSVTVIQICLIVKSLKTLLKVINDDLQQAFKENLTLNDILCIQKHYEEIVNCINIVSDIYGWPLLMIFGKIILVLIHGVFIPVKLLLNGKDFEILPMVALSCALQMAVFMGCGVIISFSCDQTSNEAHKTSDICYRILINSSQVLNKVQRCNLLLLAKYITSNKKYVFAVAVPVKKSILLEILGSVAAYLSLILQYKPTSL</sequence>
<keyword evidence="6" id="KW-0675">Receptor</keyword>
<evidence type="ECO:0000313" key="9">
    <source>
        <dbReference type="RefSeq" id="XP_028127939.1"/>
    </source>
</evidence>
<dbReference type="PANTHER" id="PTHR21143">
    <property type="entry name" value="INVERTEBRATE GUSTATORY RECEPTOR"/>
    <property type="match status" value="1"/>
</dbReference>
<keyword evidence="7" id="KW-0807">Transducer</keyword>
<dbReference type="GO" id="GO:0050909">
    <property type="term" value="P:sensory perception of taste"/>
    <property type="evidence" value="ECO:0007669"/>
    <property type="project" value="InterPro"/>
</dbReference>
<evidence type="ECO:0000256" key="6">
    <source>
        <dbReference type="ARBA" id="ARBA00023170"/>
    </source>
</evidence>
<evidence type="ECO:0000256" key="8">
    <source>
        <dbReference type="SAM" id="Phobius"/>
    </source>
</evidence>
<keyword evidence="4 8" id="KW-1133">Transmembrane helix</keyword>
<dbReference type="PANTHER" id="PTHR21143:SF104">
    <property type="entry name" value="GUSTATORY RECEPTOR 8A-RELATED"/>
    <property type="match status" value="1"/>
</dbReference>
<protein>
    <submittedName>
        <fullName evidence="9">Uncharacterized protein LOC114324334</fullName>
    </submittedName>
</protein>
<dbReference type="GO" id="GO:0030424">
    <property type="term" value="C:axon"/>
    <property type="evidence" value="ECO:0007669"/>
    <property type="project" value="TreeGrafter"/>
</dbReference>
<evidence type="ECO:0000256" key="2">
    <source>
        <dbReference type="ARBA" id="ARBA00022475"/>
    </source>
</evidence>